<dbReference type="Pfam" id="PF07679">
    <property type="entry name" value="I-set"/>
    <property type="match status" value="3"/>
</dbReference>
<dbReference type="Gene3D" id="2.60.40.10">
    <property type="entry name" value="Immunoglobulins"/>
    <property type="match status" value="11"/>
</dbReference>
<dbReference type="FunFam" id="2.60.40.10:FF:000134">
    <property type="entry name" value="Myomesin 1"/>
    <property type="match status" value="1"/>
</dbReference>
<dbReference type="SMART" id="SM00060">
    <property type="entry name" value="FN3"/>
    <property type="match status" value="4"/>
</dbReference>
<organism evidence="7 8">
    <name type="scientific">Oryzias latipes</name>
    <name type="common">Japanese rice fish</name>
    <name type="synonym">Japanese killifish</name>
    <dbReference type="NCBI Taxonomy" id="8090"/>
    <lineage>
        <taxon>Eukaryota</taxon>
        <taxon>Metazoa</taxon>
        <taxon>Chordata</taxon>
        <taxon>Craniata</taxon>
        <taxon>Vertebrata</taxon>
        <taxon>Euteleostomi</taxon>
        <taxon>Actinopterygii</taxon>
        <taxon>Neopterygii</taxon>
        <taxon>Teleostei</taxon>
        <taxon>Neoteleostei</taxon>
        <taxon>Acanthomorphata</taxon>
        <taxon>Ovalentaria</taxon>
        <taxon>Atherinomorphae</taxon>
        <taxon>Beloniformes</taxon>
        <taxon>Adrianichthyidae</taxon>
        <taxon>Oryziinae</taxon>
        <taxon>Oryzias</taxon>
    </lineage>
</organism>
<accession>A0A3P9IJK1</accession>
<dbReference type="CDD" id="cd20951">
    <property type="entry name" value="IgI_titin_I1-like"/>
    <property type="match status" value="1"/>
</dbReference>
<feature type="domain" description="Fibronectin type-III" evidence="6">
    <location>
        <begin position="676"/>
        <end position="773"/>
    </location>
</feature>
<dbReference type="PROSITE" id="PS50835">
    <property type="entry name" value="IG_LIKE"/>
    <property type="match status" value="4"/>
</dbReference>
<name>A0A3P9IJK1_ORYLA</name>
<keyword evidence="2" id="KW-0514">Muscle protein</keyword>
<feature type="compositionally biased region" description="Basic and acidic residues" evidence="4">
    <location>
        <begin position="453"/>
        <end position="467"/>
    </location>
</feature>
<reference evidence="7" key="3">
    <citation type="submission" date="2025-08" db="UniProtKB">
        <authorList>
            <consortium name="Ensembl"/>
        </authorList>
    </citation>
    <scope>IDENTIFICATION</scope>
    <source>
        <strain evidence="7">HSOK</strain>
    </source>
</reference>
<proteinExistence type="predicted"/>
<sequence>MGWKGNGIPPVTREYFCYQQQVLPKRHQAALCHHFALFHLFRKSSSTPVTSEQAQATEAMAEPAYTVPAFRQRTGEGSEEYQRVATNFGKGLSVIQEELHRMRMATKAQVDSIAIQKEVKDRMMKKAEELEDFPKTPDFLVALRSHTVWEKTPVKLFCTVEGNPRPIVKWYKGGVPVDPLSAPGKYKIESKYGVHSLIISRCVVSDTAEYSAVATNQHGTATSKATVIVKRPAGSGEACQLGLVPHLTEIHPSKLEVTLLDRFPVSFGVEGGSVKLVCTMVVVPDLPNIPPLAQWYRDDKLLKPSPLAEMSVGGGAASLTLPDLAKDDEGLYTLRIFTKDGTAEHSAYLFVSDAAPSAAGAPGAPMSVKAYDINSDYVLVAWKPPNTVDEAPITGYFVDRCDVGSDTWVQCNDAPVKVCKYPVHGLSVGRSYHFRVRAVNKVGISRPSRKSEKVTALDAAESERLQGTDEGVPSAPGQVVATRNTKSSVFVQWDPPKHLKNLMGYYIDGRAAGSKSWFACNHKPFKHNRFVVHGLIPGETYVFRVQAVNVFGLSDESQESSPISVEPALATPSAPYGITMLSCDGASMTLAWKSPKHCGGSKVNAYYIDKRDADTLVWKEVNLSAVTDRICTVENLTEGTFYEFRIQAANLAGVGLPSAPSDPMKCEAWTMAEPGPAYDLSFSEVRGDSLVLLWKAPVYPGASAVTGYFVDMAKARSSDFVTLNPDAVSHRYLQVAGLQEGESYVFRVRAVNANGVGRASQLSEPVCAKALPGSEEIVAGVDEETGDVFLSFEACEICETSKFVWSKDYKAVTDGPRVAVSAKGRTSRLTFTNPDSEDLGRYSVVVTDTDGVSASHTLTQDALNAMLELSYAIRHPVVPLKHSLNYEILEKGHVRFWLQAVKLSPSVSYRFIVNDKEVTSGEGQKISHDVASGVIQMTVDHFTRANEGTYTVQIHDGKAKTQSSLVLVGDVFKAALKEAEFQRKEHIRKQGPHFSEYLYFTVTEDCTVLLACKVANVKKETAFHWYKEDDEIVPETPPNVLSGACALPLPQFSRKDQGVYKAVLSDDRGKDTSVFDISGKVFDDIINAIAQIAGASASELVMQCTPEGIRLQCYMTYYTEEMRSVWKHKENKIASSEKMRIGGTTEMAWMQICDPSDKEKGHYSIEISDGVSTYTRTFDLSGQAYTDAYEEYLRLKAAAFAEKNRGRVVGGLPDVVTIMEQKSLSLTCTVWGEPTPEVTWFKNEQEVTSTEHTKVTFDGGKFASLVITKVTPEDSGKYSINVRNKYGGEFVEITVSVYRHGEPLPEPKLGQPKASAPPPATAPKSPAPPPKTQTPTPPKSQTPTPPKSQTPTPSKPQTPAQSFKTPTPASTPASTPVPKSPTPTPKSPTPPRSVKSPTPPRFMKSPTPPRK</sequence>
<dbReference type="FunFam" id="2.60.40.10:FF:000124">
    <property type="entry name" value="Myomesin 1"/>
    <property type="match status" value="1"/>
</dbReference>
<evidence type="ECO:0000259" key="5">
    <source>
        <dbReference type="PROSITE" id="PS50835"/>
    </source>
</evidence>
<dbReference type="SUPFAM" id="SSF48726">
    <property type="entry name" value="Immunoglobulin"/>
    <property type="match status" value="6"/>
</dbReference>
<dbReference type="PROSITE" id="PS50853">
    <property type="entry name" value="FN3"/>
    <property type="match status" value="4"/>
</dbReference>
<feature type="domain" description="Ig-like" evidence="5">
    <location>
        <begin position="1213"/>
        <end position="1296"/>
    </location>
</feature>
<evidence type="ECO:0000259" key="6">
    <source>
        <dbReference type="PROSITE" id="PS50853"/>
    </source>
</evidence>
<dbReference type="FunFam" id="2.60.40.10:FF:000233">
    <property type="entry name" value="Myomesin 1"/>
    <property type="match status" value="1"/>
</dbReference>
<dbReference type="InterPro" id="IPR013098">
    <property type="entry name" value="Ig_I-set"/>
</dbReference>
<dbReference type="SMART" id="SM00408">
    <property type="entry name" value="IGc2"/>
    <property type="match status" value="4"/>
</dbReference>
<feature type="domain" description="Fibronectin type-III" evidence="6">
    <location>
        <begin position="571"/>
        <end position="669"/>
    </location>
</feature>
<protein>
    <submittedName>
        <fullName evidence="7">Myomesin 2a</fullName>
    </submittedName>
</protein>
<dbReference type="PANTHER" id="PTHR13817">
    <property type="entry name" value="TITIN"/>
    <property type="match status" value="1"/>
</dbReference>
<dbReference type="PRINTS" id="PR00014">
    <property type="entry name" value="FNTYPEIII"/>
</dbReference>
<dbReference type="FunFam" id="2.60.40.10:FF:000222">
    <property type="entry name" value="Myomesin 1"/>
    <property type="match status" value="1"/>
</dbReference>
<dbReference type="InterPro" id="IPR036116">
    <property type="entry name" value="FN3_sf"/>
</dbReference>
<feature type="region of interest" description="Disordered" evidence="4">
    <location>
        <begin position="1302"/>
        <end position="1411"/>
    </location>
</feature>
<dbReference type="Ensembl" id="ENSORLT00015029109.1">
    <property type="protein sequence ID" value="ENSORLP00015020010.1"/>
    <property type="gene ID" value="ENSORLG00015021114.1"/>
</dbReference>
<dbReference type="InterPro" id="IPR003961">
    <property type="entry name" value="FN3_dom"/>
</dbReference>
<feature type="domain" description="Fibronectin type-III" evidence="6">
    <location>
        <begin position="475"/>
        <end position="568"/>
    </location>
</feature>
<feature type="region of interest" description="Disordered" evidence="4">
    <location>
        <begin position="453"/>
        <end position="477"/>
    </location>
</feature>
<feature type="domain" description="Fibronectin type-III" evidence="6">
    <location>
        <begin position="364"/>
        <end position="459"/>
    </location>
</feature>
<keyword evidence="3" id="KW-0393">Immunoglobulin domain</keyword>
<dbReference type="SUPFAM" id="SSF49265">
    <property type="entry name" value="Fibronectin type III"/>
    <property type="match status" value="2"/>
</dbReference>
<dbReference type="CDD" id="cd00063">
    <property type="entry name" value="FN3"/>
    <property type="match status" value="4"/>
</dbReference>
<dbReference type="FunFam" id="2.60.40.10:FF:000197">
    <property type="entry name" value="Myomesin 1"/>
    <property type="match status" value="1"/>
</dbReference>
<dbReference type="PANTHER" id="PTHR13817:SF22">
    <property type="entry name" value="MYOMESIN-2"/>
    <property type="match status" value="1"/>
</dbReference>
<dbReference type="InterPro" id="IPR003598">
    <property type="entry name" value="Ig_sub2"/>
</dbReference>
<feature type="domain" description="Ig-like" evidence="5">
    <location>
        <begin position="992"/>
        <end position="1078"/>
    </location>
</feature>
<evidence type="ECO:0000313" key="7">
    <source>
        <dbReference type="Ensembl" id="ENSORLP00015020010.1"/>
    </source>
</evidence>
<dbReference type="GO" id="GO:0005198">
    <property type="term" value="F:structural molecule activity"/>
    <property type="evidence" value="ECO:0007669"/>
    <property type="project" value="UniProtKB-ARBA"/>
</dbReference>
<reference key="1">
    <citation type="journal article" date="2007" name="Nature">
        <title>The medaka draft genome and insights into vertebrate genome evolution.</title>
        <authorList>
            <person name="Kasahara M."/>
            <person name="Naruse K."/>
            <person name="Sasaki S."/>
            <person name="Nakatani Y."/>
            <person name="Qu W."/>
            <person name="Ahsan B."/>
            <person name="Yamada T."/>
            <person name="Nagayasu Y."/>
            <person name="Doi K."/>
            <person name="Kasai Y."/>
            <person name="Jindo T."/>
            <person name="Kobayashi D."/>
            <person name="Shimada A."/>
            <person name="Toyoda A."/>
            <person name="Kuroki Y."/>
            <person name="Fujiyama A."/>
            <person name="Sasaki T."/>
            <person name="Shimizu A."/>
            <person name="Asakawa S."/>
            <person name="Shimizu N."/>
            <person name="Hashimoto S."/>
            <person name="Yang J."/>
            <person name="Lee Y."/>
            <person name="Matsushima K."/>
            <person name="Sugano S."/>
            <person name="Sakaizumi M."/>
            <person name="Narita T."/>
            <person name="Ohishi K."/>
            <person name="Haga S."/>
            <person name="Ohta F."/>
            <person name="Nomoto H."/>
            <person name="Nogata K."/>
            <person name="Morishita T."/>
            <person name="Endo T."/>
            <person name="Shin-I T."/>
            <person name="Takeda H."/>
            <person name="Morishita S."/>
            <person name="Kohara Y."/>
        </authorList>
    </citation>
    <scope>NUCLEOTIDE SEQUENCE [LARGE SCALE GENOMIC DNA]</scope>
    <source>
        <strain>Hd-rR</strain>
    </source>
</reference>
<feature type="compositionally biased region" description="Pro residues" evidence="4">
    <location>
        <begin position="1378"/>
        <end position="1391"/>
    </location>
</feature>
<dbReference type="InterPro" id="IPR007110">
    <property type="entry name" value="Ig-like_dom"/>
</dbReference>
<dbReference type="FunFam" id="2.60.40.10:FF:000192">
    <property type="entry name" value="Myomesin 1"/>
    <property type="match status" value="1"/>
</dbReference>
<dbReference type="FunFam" id="2.60.40.10:FF:000029">
    <property type="entry name" value="Myomesin 1"/>
    <property type="match status" value="2"/>
</dbReference>
<reference evidence="7" key="4">
    <citation type="submission" date="2025-09" db="UniProtKB">
        <authorList>
            <consortium name="Ensembl"/>
        </authorList>
    </citation>
    <scope>IDENTIFICATION</scope>
    <source>
        <strain evidence="7">HSOK</strain>
    </source>
</reference>
<keyword evidence="1" id="KW-0677">Repeat</keyword>
<evidence type="ECO:0000313" key="8">
    <source>
        <dbReference type="Proteomes" id="UP000265200"/>
    </source>
</evidence>
<feature type="domain" description="Ig-like" evidence="5">
    <location>
        <begin position="137"/>
        <end position="228"/>
    </location>
</feature>
<dbReference type="SMART" id="SM00409">
    <property type="entry name" value="IG"/>
    <property type="match status" value="5"/>
</dbReference>
<dbReference type="InterPro" id="IPR036179">
    <property type="entry name" value="Ig-like_dom_sf"/>
</dbReference>
<feature type="domain" description="Ig-like" evidence="5">
    <location>
        <begin position="252"/>
        <end position="352"/>
    </location>
</feature>
<feature type="compositionally biased region" description="Pro residues" evidence="4">
    <location>
        <begin position="1315"/>
        <end position="1356"/>
    </location>
</feature>
<evidence type="ECO:0000256" key="3">
    <source>
        <dbReference type="ARBA" id="ARBA00023319"/>
    </source>
</evidence>
<dbReference type="FunFam" id="2.60.40.10:FF:000069">
    <property type="entry name" value="Alpha-protein kinase 3"/>
    <property type="match status" value="1"/>
</dbReference>
<evidence type="ECO:0000256" key="2">
    <source>
        <dbReference type="ARBA" id="ARBA00023179"/>
    </source>
</evidence>
<dbReference type="Proteomes" id="UP000265200">
    <property type="component" value="Chromosome 1"/>
</dbReference>
<dbReference type="Pfam" id="PF00041">
    <property type="entry name" value="fn3"/>
    <property type="match status" value="4"/>
</dbReference>
<dbReference type="InterPro" id="IPR003599">
    <property type="entry name" value="Ig_sub"/>
</dbReference>
<dbReference type="InterPro" id="IPR013783">
    <property type="entry name" value="Ig-like_fold"/>
</dbReference>
<reference evidence="7 8" key="2">
    <citation type="submission" date="2017-04" db="EMBL/GenBank/DDBJ databases">
        <title>CpG methylation of centromeres and impact of large insertions on vertebrate speciation.</title>
        <authorList>
            <person name="Ichikawa K."/>
            <person name="Yoshimura J."/>
            <person name="Morishita S."/>
        </authorList>
    </citation>
    <scope>NUCLEOTIDE SEQUENCE</scope>
    <source>
        <strain evidence="7 8">HSOK</strain>
    </source>
</reference>
<feature type="compositionally biased region" description="Low complexity" evidence="4">
    <location>
        <begin position="1357"/>
        <end position="1377"/>
    </location>
</feature>
<dbReference type="InterPro" id="IPR050964">
    <property type="entry name" value="Striated_Muscle_Regulatory"/>
</dbReference>
<evidence type="ECO:0000256" key="1">
    <source>
        <dbReference type="ARBA" id="ARBA00022737"/>
    </source>
</evidence>
<dbReference type="FunFam" id="2.60.40.10:FF:000670">
    <property type="entry name" value="Myomesin 2"/>
    <property type="match status" value="1"/>
</dbReference>
<dbReference type="FunFam" id="2.60.40.10:FF:000179">
    <property type="entry name" value="Myomesin 2"/>
    <property type="match status" value="1"/>
</dbReference>
<evidence type="ECO:0000256" key="4">
    <source>
        <dbReference type="SAM" id="MobiDB-lite"/>
    </source>
</evidence>